<sequence length="52" mass="5800">MACLSKVEVPTALSRPYCIIIFCLSIGSQSSLWQLRFLAISHSCIHCCLGIW</sequence>
<protein>
    <submittedName>
        <fullName evidence="1">Uncharacterized protein</fullName>
    </submittedName>
</protein>
<organism evidence="1">
    <name type="scientific">Arundo donax</name>
    <name type="common">Giant reed</name>
    <name type="synonym">Donax arundinaceus</name>
    <dbReference type="NCBI Taxonomy" id="35708"/>
    <lineage>
        <taxon>Eukaryota</taxon>
        <taxon>Viridiplantae</taxon>
        <taxon>Streptophyta</taxon>
        <taxon>Embryophyta</taxon>
        <taxon>Tracheophyta</taxon>
        <taxon>Spermatophyta</taxon>
        <taxon>Magnoliopsida</taxon>
        <taxon>Liliopsida</taxon>
        <taxon>Poales</taxon>
        <taxon>Poaceae</taxon>
        <taxon>PACMAD clade</taxon>
        <taxon>Arundinoideae</taxon>
        <taxon>Arundineae</taxon>
        <taxon>Arundo</taxon>
    </lineage>
</organism>
<accession>A0A0A9I3B5</accession>
<proteinExistence type="predicted"/>
<reference evidence="1" key="2">
    <citation type="journal article" date="2015" name="Data Brief">
        <title>Shoot transcriptome of the giant reed, Arundo donax.</title>
        <authorList>
            <person name="Barrero R.A."/>
            <person name="Guerrero F.D."/>
            <person name="Moolhuijzen P."/>
            <person name="Goolsby J.A."/>
            <person name="Tidwell J."/>
            <person name="Bellgard S.E."/>
            <person name="Bellgard M.I."/>
        </authorList>
    </citation>
    <scope>NUCLEOTIDE SEQUENCE</scope>
    <source>
        <tissue evidence="1">Shoot tissue taken approximately 20 cm above the soil surface</tissue>
    </source>
</reference>
<evidence type="ECO:0000313" key="1">
    <source>
        <dbReference type="EMBL" id="JAE39643.1"/>
    </source>
</evidence>
<dbReference type="AlphaFoldDB" id="A0A0A9I3B5"/>
<name>A0A0A9I3B5_ARUDO</name>
<dbReference type="EMBL" id="GBRH01158253">
    <property type="protein sequence ID" value="JAE39643.1"/>
    <property type="molecule type" value="Transcribed_RNA"/>
</dbReference>
<reference evidence="1" key="1">
    <citation type="submission" date="2014-09" db="EMBL/GenBank/DDBJ databases">
        <authorList>
            <person name="Magalhaes I.L.F."/>
            <person name="Oliveira U."/>
            <person name="Santos F.R."/>
            <person name="Vidigal T.H.D.A."/>
            <person name="Brescovit A.D."/>
            <person name="Santos A.J."/>
        </authorList>
    </citation>
    <scope>NUCLEOTIDE SEQUENCE</scope>
    <source>
        <tissue evidence="1">Shoot tissue taken approximately 20 cm above the soil surface</tissue>
    </source>
</reference>